<sequence length="118" mass="12919">MERASPRSRSRAQFHGSSLHVLPHPRQARRRFLCAGHALGCTSANTGSDVTLTSGSPPHWAANRPLLPQRDTPSASRPRIRMPVSEDPMAQHAMPPPICPIHQLPAPDSGRGQHRHIP</sequence>
<gene>
    <name evidence="2" type="ORF">NDU88_001048</name>
</gene>
<evidence type="ECO:0000313" key="3">
    <source>
        <dbReference type="Proteomes" id="UP001066276"/>
    </source>
</evidence>
<protein>
    <submittedName>
        <fullName evidence="2">Uncharacterized protein</fullName>
    </submittedName>
</protein>
<evidence type="ECO:0000256" key="1">
    <source>
        <dbReference type="SAM" id="MobiDB-lite"/>
    </source>
</evidence>
<feature type="compositionally biased region" description="Basic residues" evidence="1">
    <location>
        <begin position="1"/>
        <end position="12"/>
    </location>
</feature>
<keyword evidence="3" id="KW-1185">Reference proteome</keyword>
<accession>A0AAV7LC02</accession>
<dbReference type="EMBL" id="JANPWB010000015">
    <property type="protein sequence ID" value="KAJ1087889.1"/>
    <property type="molecule type" value="Genomic_DNA"/>
</dbReference>
<reference evidence="2" key="1">
    <citation type="journal article" date="2022" name="bioRxiv">
        <title>Sequencing and chromosome-scale assembly of the giantPleurodeles waltlgenome.</title>
        <authorList>
            <person name="Brown T."/>
            <person name="Elewa A."/>
            <person name="Iarovenko S."/>
            <person name="Subramanian E."/>
            <person name="Araus A.J."/>
            <person name="Petzold A."/>
            <person name="Susuki M."/>
            <person name="Suzuki K.-i.T."/>
            <person name="Hayashi T."/>
            <person name="Toyoda A."/>
            <person name="Oliveira C."/>
            <person name="Osipova E."/>
            <person name="Leigh N.D."/>
            <person name="Simon A."/>
            <person name="Yun M.H."/>
        </authorList>
    </citation>
    <scope>NUCLEOTIDE SEQUENCE</scope>
    <source>
        <strain evidence="2">20211129_DDA</strain>
        <tissue evidence="2">Liver</tissue>
    </source>
</reference>
<feature type="region of interest" description="Disordered" evidence="1">
    <location>
        <begin position="50"/>
        <end position="118"/>
    </location>
</feature>
<organism evidence="2 3">
    <name type="scientific">Pleurodeles waltl</name>
    <name type="common">Iberian ribbed newt</name>
    <dbReference type="NCBI Taxonomy" id="8319"/>
    <lineage>
        <taxon>Eukaryota</taxon>
        <taxon>Metazoa</taxon>
        <taxon>Chordata</taxon>
        <taxon>Craniata</taxon>
        <taxon>Vertebrata</taxon>
        <taxon>Euteleostomi</taxon>
        <taxon>Amphibia</taxon>
        <taxon>Batrachia</taxon>
        <taxon>Caudata</taxon>
        <taxon>Salamandroidea</taxon>
        <taxon>Salamandridae</taxon>
        <taxon>Pleurodelinae</taxon>
        <taxon>Pleurodeles</taxon>
    </lineage>
</organism>
<name>A0AAV7LC02_PLEWA</name>
<dbReference type="Proteomes" id="UP001066276">
    <property type="component" value="Chromosome 11"/>
</dbReference>
<feature type="region of interest" description="Disordered" evidence="1">
    <location>
        <begin position="1"/>
        <end position="25"/>
    </location>
</feature>
<evidence type="ECO:0000313" key="2">
    <source>
        <dbReference type="EMBL" id="KAJ1087889.1"/>
    </source>
</evidence>
<proteinExistence type="predicted"/>
<comment type="caution">
    <text evidence="2">The sequence shown here is derived from an EMBL/GenBank/DDBJ whole genome shotgun (WGS) entry which is preliminary data.</text>
</comment>
<dbReference type="AlphaFoldDB" id="A0AAV7LC02"/>